<dbReference type="PANTHER" id="PTHR30346">
    <property type="entry name" value="TRANSCRIPTIONAL DUAL REGULATOR HCAR-RELATED"/>
    <property type="match status" value="1"/>
</dbReference>
<evidence type="ECO:0000259" key="5">
    <source>
        <dbReference type="PROSITE" id="PS50931"/>
    </source>
</evidence>
<comment type="caution">
    <text evidence="6">The sequence shown here is derived from an EMBL/GenBank/DDBJ whole genome shotgun (WGS) entry which is preliminary data.</text>
</comment>
<dbReference type="GO" id="GO:0003700">
    <property type="term" value="F:DNA-binding transcription factor activity"/>
    <property type="evidence" value="ECO:0007669"/>
    <property type="project" value="InterPro"/>
</dbReference>
<gene>
    <name evidence="6" type="ORF">HBA54_26085</name>
</gene>
<proteinExistence type="inferred from homology"/>
<evidence type="ECO:0000256" key="2">
    <source>
        <dbReference type="ARBA" id="ARBA00023015"/>
    </source>
</evidence>
<dbReference type="GO" id="GO:0032993">
    <property type="term" value="C:protein-DNA complex"/>
    <property type="evidence" value="ECO:0007669"/>
    <property type="project" value="TreeGrafter"/>
</dbReference>
<dbReference type="GO" id="GO:0003677">
    <property type="term" value="F:DNA binding"/>
    <property type="evidence" value="ECO:0007669"/>
    <property type="project" value="UniProtKB-KW"/>
</dbReference>
<name>A0A967F2Z5_9PROT</name>
<sequence length="165" mass="17880">MAMQLSQKATELEMRDIQIMLGVAEAGSFRRAAKCLNIGQSAVTRRIQKLEEALGVSLFERRTTGARLTYAGWSFAQRARSLAIDAAHTAGRGRNGRLKIGLIASLSYGAFREVLLAYKSSHPQVELTFRAAAGFFSLHRVQVSQATTRAGAPSLASNLRGRAAN</sequence>
<evidence type="ECO:0000313" key="6">
    <source>
        <dbReference type="EMBL" id="NIA72067.1"/>
    </source>
</evidence>
<keyword evidence="2" id="KW-0805">Transcription regulation</keyword>
<dbReference type="EMBL" id="JAAQPH010000032">
    <property type="protein sequence ID" value="NIA72067.1"/>
    <property type="molecule type" value="Genomic_DNA"/>
</dbReference>
<comment type="similarity">
    <text evidence="1">Belongs to the LysR transcriptional regulatory family.</text>
</comment>
<dbReference type="PANTHER" id="PTHR30346:SF0">
    <property type="entry name" value="HCA OPERON TRANSCRIPTIONAL ACTIVATOR HCAR"/>
    <property type="match status" value="1"/>
</dbReference>
<evidence type="ECO:0000313" key="7">
    <source>
        <dbReference type="Proteomes" id="UP000761264"/>
    </source>
</evidence>
<evidence type="ECO:0000256" key="1">
    <source>
        <dbReference type="ARBA" id="ARBA00009437"/>
    </source>
</evidence>
<feature type="domain" description="HTH lysR-type" evidence="5">
    <location>
        <begin position="12"/>
        <end position="69"/>
    </location>
</feature>
<keyword evidence="4" id="KW-0804">Transcription</keyword>
<protein>
    <submittedName>
        <fullName evidence="6">LysR family transcriptional regulator</fullName>
    </submittedName>
</protein>
<dbReference type="FunFam" id="1.10.10.10:FF:000001">
    <property type="entry name" value="LysR family transcriptional regulator"/>
    <property type="match status" value="1"/>
</dbReference>
<evidence type="ECO:0000256" key="4">
    <source>
        <dbReference type="ARBA" id="ARBA00023163"/>
    </source>
</evidence>
<dbReference type="Pfam" id="PF00126">
    <property type="entry name" value="HTH_1"/>
    <property type="match status" value="1"/>
</dbReference>
<dbReference type="PROSITE" id="PS50931">
    <property type="entry name" value="HTH_LYSR"/>
    <property type="match status" value="1"/>
</dbReference>
<accession>A0A967F2Z5</accession>
<dbReference type="Proteomes" id="UP000761264">
    <property type="component" value="Unassembled WGS sequence"/>
</dbReference>
<dbReference type="PRINTS" id="PR00039">
    <property type="entry name" value="HTHLYSR"/>
</dbReference>
<dbReference type="InterPro" id="IPR000847">
    <property type="entry name" value="LysR_HTH_N"/>
</dbReference>
<dbReference type="Gene3D" id="1.10.10.10">
    <property type="entry name" value="Winged helix-like DNA-binding domain superfamily/Winged helix DNA-binding domain"/>
    <property type="match status" value="1"/>
</dbReference>
<dbReference type="SUPFAM" id="SSF46785">
    <property type="entry name" value="Winged helix' DNA-binding domain"/>
    <property type="match status" value="1"/>
</dbReference>
<evidence type="ECO:0000256" key="3">
    <source>
        <dbReference type="ARBA" id="ARBA00023125"/>
    </source>
</evidence>
<dbReference type="InterPro" id="IPR036388">
    <property type="entry name" value="WH-like_DNA-bd_sf"/>
</dbReference>
<keyword evidence="3" id="KW-0238">DNA-binding</keyword>
<organism evidence="6 7">
    <name type="scientific">Pelagibius litoralis</name>
    <dbReference type="NCBI Taxonomy" id="374515"/>
    <lineage>
        <taxon>Bacteria</taxon>
        <taxon>Pseudomonadati</taxon>
        <taxon>Pseudomonadota</taxon>
        <taxon>Alphaproteobacteria</taxon>
        <taxon>Rhodospirillales</taxon>
        <taxon>Rhodovibrionaceae</taxon>
        <taxon>Pelagibius</taxon>
    </lineage>
</organism>
<reference evidence="6" key="1">
    <citation type="submission" date="2020-03" db="EMBL/GenBank/DDBJ databases">
        <title>Genome of Pelagibius litoralis DSM 21314T.</title>
        <authorList>
            <person name="Wang G."/>
        </authorList>
    </citation>
    <scope>NUCLEOTIDE SEQUENCE</scope>
    <source>
        <strain evidence="6">DSM 21314</strain>
    </source>
</reference>
<dbReference type="InterPro" id="IPR036390">
    <property type="entry name" value="WH_DNA-bd_sf"/>
</dbReference>
<keyword evidence="7" id="KW-1185">Reference proteome</keyword>
<dbReference type="AlphaFoldDB" id="A0A967F2Z5"/>